<comment type="subcellular location">
    <subcellularLocation>
        <location evidence="1">Membrane</location>
        <topology evidence="1">Single-pass membrane protein</topology>
    </subcellularLocation>
</comment>
<organism evidence="8 9">
    <name type="scientific">Callithrix jacchus</name>
    <name type="common">White-tufted-ear marmoset</name>
    <name type="synonym">Simia Jacchus</name>
    <dbReference type="NCBI Taxonomy" id="9483"/>
    <lineage>
        <taxon>Eukaryota</taxon>
        <taxon>Metazoa</taxon>
        <taxon>Chordata</taxon>
        <taxon>Craniata</taxon>
        <taxon>Vertebrata</taxon>
        <taxon>Euteleostomi</taxon>
        <taxon>Mammalia</taxon>
        <taxon>Eutheria</taxon>
        <taxon>Euarchontoglires</taxon>
        <taxon>Primates</taxon>
        <taxon>Haplorrhini</taxon>
        <taxon>Platyrrhini</taxon>
        <taxon>Cebidae</taxon>
        <taxon>Callitrichinae</taxon>
        <taxon>Callithrix</taxon>
        <taxon>Callithrix</taxon>
    </lineage>
</organism>
<dbReference type="PANTHER" id="PTHR10424">
    <property type="entry name" value="VIRAL ENVELOPE PROTEIN"/>
    <property type="match status" value="1"/>
</dbReference>
<keyword evidence="4 7" id="KW-1133">Transmembrane helix</keyword>
<reference evidence="8" key="1">
    <citation type="submission" date="2009-03" db="EMBL/GenBank/DDBJ databases">
        <authorList>
            <person name="Warren W."/>
            <person name="Ye L."/>
            <person name="Minx P."/>
            <person name="Worley K."/>
            <person name="Gibbs R."/>
            <person name="Wilson R.K."/>
        </authorList>
    </citation>
    <scope>NUCLEOTIDE SEQUENCE [LARGE SCALE GENOMIC DNA]</scope>
</reference>
<keyword evidence="5 7" id="KW-0472">Membrane</keyword>
<accession>A0A5F4W917</accession>
<dbReference type="GeneTree" id="ENSGT00690000102286"/>
<feature type="transmembrane region" description="Helical" evidence="7">
    <location>
        <begin position="633"/>
        <end position="659"/>
    </location>
</feature>
<feature type="transmembrane region" description="Helical" evidence="7">
    <location>
        <begin position="504"/>
        <end position="526"/>
    </location>
</feature>
<dbReference type="PANTHER" id="PTHR10424:SF75">
    <property type="entry name" value="ENDOGENOUS RETROVIRUS GROUP S71 MEMBER 1 ENV POLYPROTEIN"/>
    <property type="match status" value="1"/>
</dbReference>
<dbReference type="OMA" id="WGCESIS"/>
<dbReference type="InterPro" id="IPR008981">
    <property type="entry name" value="FMuLV_rcpt-bd"/>
</dbReference>
<dbReference type="Gene3D" id="3.90.310.10">
    <property type="entry name" value="ENV polyprotein, receptor-binding domain"/>
    <property type="match status" value="1"/>
</dbReference>
<evidence type="ECO:0000256" key="1">
    <source>
        <dbReference type="ARBA" id="ARBA00004167"/>
    </source>
</evidence>
<keyword evidence="3" id="KW-0732">Signal</keyword>
<dbReference type="Pfam" id="PF00429">
    <property type="entry name" value="TLV_coat"/>
    <property type="match status" value="1"/>
</dbReference>
<evidence type="ECO:0000256" key="6">
    <source>
        <dbReference type="ARBA" id="ARBA00023157"/>
    </source>
</evidence>
<evidence type="ECO:0000313" key="9">
    <source>
        <dbReference type="Proteomes" id="UP000008225"/>
    </source>
</evidence>
<keyword evidence="9" id="KW-1185">Reference proteome</keyword>
<keyword evidence="2 7" id="KW-0812">Transmembrane</keyword>
<reference evidence="8" key="3">
    <citation type="submission" date="2025-09" db="UniProtKB">
        <authorList>
            <consortium name="Ensembl"/>
        </authorList>
    </citation>
    <scope>IDENTIFICATION</scope>
</reference>
<name>A0A5F4W917_CALJA</name>
<evidence type="ECO:0000256" key="7">
    <source>
        <dbReference type="SAM" id="Phobius"/>
    </source>
</evidence>
<evidence type="ECO:0008006" key="10">
    <source>
        <dbReference type="Google" id="ProtNLM"/>
    </source>
</evidence>
<dbReference type="InParanoid" id="A0A5F4W917"/>
<dbReference type="Proteomes" id="UP000008225">
    <property type="component" value="Chromosome 10"/>
</dbReference>
<proteinExistence type="predicted"/>
<dbReference type="STRING" id="9483.ENSCJAP00000074178"/>
<dbReference type="Gene3D" id="1.10.287.210">
    <property type="match status" value="1"/>
</dbReference>
<protein>
    <recommendedName>
        <fullName evidence="10">Envelope polyprotein</fullName>
    </recommendedName>
</protein>
<evidence type="ECO:0000256" key="5">
    <source>
        <dbReference type="ARBA" id="ARBA00023136"/>
    </source>
</evidence>
<dbReference type="Bgee" id="ENSCJAG00000056223">
    <property type="expression patterns" value="Expressed in ovary and 6 other cell types or tissues"/>
</dbReference>
<evidence type="ECO:0000313" key="8">
    <source>
        <dbReference type="Ensembl" id="ENSCJAP00000074178.2"/>
    </source>
</evidence>
<sequence length="692" mass="76134">MEGTLHRDSGHPHGCQGERTNCLDSPLTCQDCPAGCTMESDLSFSRPPKAKTFALLTVTFLAPLIHGVALRRGPPLTPTYYRWILTEGATGGYVSSKTERGSTLINVTLEYIPRNPITFSLDLCALLGATLNQGETGVRRKRAGFAWGGRVTALDVTKPGCGNVGAEKQLQTIGLYLCPGSTPDKRWNCGNLDEFFCPYWGCESISTITGYTTNRDTFISFTRDSPPSPCHTGSCNPLKITVLYPDGRWATGRTWGLRVYMSGWDKGNIFTIQRIPLPRTDRPVGPIAEVLRPPEIISKVQIAPSPSPVTPNLSPTPSSAISIPNLFTEAPPDIEGLNLLNMLSSTHHLLNQTNPDLGKDCWLCLNPQPPFYIGLAAQPDIAPSNTSCTERQFHITLGDLEGEGRCYHSPNYNLTSSPYRRFCKNTLILSYSQTSFYYAAPDSVWFACTFGLTSCISTYQFNNSSKPILCTPVYILPRVNVYSGPQGEILIAPDTDRRWKRAPIIVPLLVGLGIAGSTAIGISALVTGDQNFKALSHQIDADITHLENSITKLAEQVDSLAEMVLQNRRGLDLLFLKEGGLCAALGEQCCFYANNSGVIRDSLAMVRKNLETRKHLREASGNWYQKLFSWSPWLTSLLTGLAGPLMLVVLGLTFGPCLLNMLRKFIQERIDSVKLMVLRSNYGPLCQEEDTY</sequence>
<keyword evidence="6" id="KW-1015">Disulfide bond</keyword>
<dbReference type="GO" id="GO:0016020">
    <property type="term" value="C:membrane"/>
    <property type="evidence" value="ECO:0007669"/>
    <property type="project" value="UniProtKB-SubCell"/>
</dbReference>
<evidence type="ECO:0000256" key="4">
    <source>
        <dbReference type="ARBA" id="ARBA00022989"/>
    </source>
</evidence>
<evidence type="ECO:0000256" key="2">
    <source>
        <dbReference type="ARBA" id="ARBA00022692"/>
    </source>
</evidence>
<dbReference type="InterPro" id="IPR018154">
    <property type="entry name" value="TLV/ENV_coat_polyprotein"/>
</dbReference>
<dbReference type="CDD" id="cd09851">
    <property type="entry name" value="HTLV-1-like_HR1-HR2"/>
    <property type="match status" value="1"/>
</dbReference>
<evidence type="ECO:0000256" key="3">
    <source>
        <dbReference type="ARBA" id="ARBA00022729"/>
    </source>
</evidence>
<dbReference type="SUPFAM" id="SSF58069">
    <property type="entry name" value="Virus ectodomain"/>
    <property type="match status" value="1"/>
</dbReference>
<dbReference type="SUPFAM" id="SSF49830">
    <property type="entry name" value="ENV polyprotein, receptor-binding domain"/>
    <property type="match status" value="1"/>
</dbReference>
<dbReference type="AlphaFoldDB" id="A0A5F4W917"/>
<reference evidence="8" key="2">
    <citation type="submission" date="2025-08" db="UniProtKB">
        <authorList>
            <consortium name="Ensembl"/>
        </authorList>
    </citation>
    <scope>IDENTIFICATION</scope>
</reference>
<dbReference type="Ensembl" id="ENSCJAT00000096448.2">
    <property type="protein sequence ID" value="ENSCJAP00000074178.2"/>
    <property type="gene ID" value="ENSCJAG00000056223.2"/>
</dbReference>